<keyword evidence="5 10" id="KW-0552">Olfaction</keyword>
<evidence type="ECO:0000256" key="10">
    <source>
        <dbReference type="RuleBase" id="RU351113"/>
    </source>
</evidence>
<feature type="transmembrane region" description="Helical" evidence="10">
    <location>
        <begin position="43"/>
        <end position="61"/>
    </location>
</feature>
<feature type="transmembrane region" description="Helical" evidence="10">
    <location>
        <begin position="325"/>
        <end position="348"/>
    </location>
</feature>
<keyword evidence="12" id="KW-1185">Reference proteome</keyword>
<keyword evidence="2" id="KW-1003">Cell membrane</keyword>
<feature type="transmembrane region" description="Helical" evidence="10">
    <location>
        <begin position="102"/>
        <end position="123"/>
    </location>
</feature>
<dbReference type="PANTHER" id="PTHR21137">
    <property type="entry name" value="ODORANT RECEPTOR"/>
    <property type="match status" value="1"/>
</dbReference>
<feature type="transmembrane region" description="Helical" evidence="10">
    <location>
        <begin position="159"/>
        <end position="179"/>
    </location>
</feature>
<evidence type="ECO:0000256" key="4">
    <source>
        <dbReference type="ARBA" id="ARBA00022692"/>
    </source>
</evidence>
<feature type="transmembrane region" description="Helical" evidence="10">
    <location>
        <begin position="204"/>
        <end position="225"/>
    </location>
</feature>
<proteinExistence type="inferred from homology"/>
<name>A0AA38INP7_9CUCU</name>
<comment type="similarity">
    <text evidence="10">Belongs to the insect chemoreceptor superfamily. Heteromeric odorant receptor channel (TC 1.A.69) family.</text>
</comment>
<organism evidence="11 12">
    <name type="scientific">Zophobas morio</name>
    <dbReference type="NCBI Taxonomy" id="2755281"/>
    <lineage>
        <taxon>Eukaryota</taxon>
        <taxon>Metazoa</taxon>
        <taxon>Ecdysozoa</taxon>
        <taxon>Arthropoda</taxon>
        <taxon>Hexapoda</taxon>
        <taxon>Insecta</taxon>
        <taxon>Pterygota</taxon>
        <taxon>Neoptera</taxon>
        <taxon>Endopterygota</taxon>
        <taxon>Coleoptera</taxon>
        <taxon>Polyphaga</taxon>
        <taxon>Cucujiformia</taxon>
        <taxon>Tenebrionidae</taxon>
        <taxon>Zophobas</taxon>
    </lineage>
</organism>
<evidence type="ECO:0000313" key="11">
    <source>
        <dbReference type="EMBL" id="KAJ3657237.1"/>
    </source>
</evidence>
<evidence type="ECO:0000256" key="1">
    <source>
        <dbReference type="ARBA" id="ARBA00004651"/>
    </source>
</evidence>
<accession>A0AA38INP7</accession>
<dbReference type="EMBL" id="JALNTZ010000004">
    <property type="protein sequence ID" value="KAJ3657237.1"/>
    <property type="molecule type" value="Genomic_DNA"/>
</dbReference>
<dbReference type="GO" id="GO:0007165">
    <property type="term" value="P:signal transduction"/>
    <property type="evidence" value="ECO:0007669"/>
    <property type="project" value="UniProtKB-KW"/>
</dbReference>
<evidence type="ECO:0000256" key="7">
    <source>
        <dbReference type="ARBA" id="ARBA00023136"/>
    </source>
</evidence>
<keyword evidence="7 10" id="KW-0472">Membrane</keyword>
<gene>
    <name evidence="11" type="ORF">Zmor_016249</name>
</gene>
<keyword evidence="4 10" id="KW-0812">Transmembrane</keyword>
<keyword evidence="8 10" id="KW-0675">Receptor</keyword>
<feature type="transmembrane region" description="Helical" evidence="10">
    <location>
        <begin position="297"/>
        <end position="319"/>
    </location>
</feature>
<keyword evidence="9 10" id="KW-0807">Transducer</keyword>
<dbReference type="GO" id="GO:0004984">
    <property type="term" value="F:olfactory receptor activity"/>
    <property type="evidence" value="ECO:0007669"/>
    <property type="project" value="InterPro"/>
</dbReference>
<comment type="caution">
    <text evidence="11">The sequence shown here is derived from an EMBL/GenBank/DDBJ whole genome shotgun (WGS) entry which is preliminary data.</text>
</comment>
<comment type="subcellular location">
    <subcellularLocation>
        <location evidence="1 10">Cell membrane</location>
        <topology evidence="1 10">Multi-pass membrane protein</topology>
    </subcellularLocation>
</comment>
<dbReference type="InterPro" id="IPR004117">
    <property type="entry name" value="7tm6_olfct_rcpt"/>
</dbReference>
<dbReference type="AlphaFoldDB" id="A0AA38INP7"/>
<evidence type="ECO:0000256" key="2">
    <source>
        <dbReference type="ARBA" id="ARBA00022475"/>
    </source>
</evidence>
<feature type="transmembrane region" description="Helical" evidence="10">
    <location>
        <begin position="73"/>
        <end position="96"/>
    </location>
</feature>
<protein>
    <recommendedName>
        <fullName evidence="10">Odorant receptor</fullName>
    </recommendedName>
</protein>
<evidence type="ECO:0000256" key="6">
    <source>
        <dbReference type="ARBA" id="ARBA00022989"/>
    </source>
</evidence>
<evidence type="ECO:0000256" key="3">
    <source>
        <dbReference type="ARBA" id="ARBA00022606"/>
    </source>
</evidence>
<evidence type="ECO:0000256" key="8">
    <source>
        <dbReference type="ARBA" id="ARBA00023170"/>
    </source>
</evidence>
<keyword evidence="3 10" id="KW-0716">Sensory transduction</keyword>
<reference evidence="11" key="1">
    <citation type="journal article" date="2023" name="G3 (Bethesda)">
        <title>Whole genome assemblies of Zophobas morio and Tenebrio molitor.</title>
        <authorList>
            <person name="Kaur S."/>
            <person name="Stinson S.A."/>
            <person name="diCenzo G.C."/>
        </authorList>
    </citation>
    <scope>NUCLEOTIDE SEQUENCE</scope>
    <source>
        <strain evidence="11">QUZm001</strain>
    </source>
</reference>
<evidence type="ECO:0000313" key="12">
    <source>
        <dbReference type="Proteomes" id="UP001168821"/>
    </source>
</evidence>
<dbReference type="PANTHER" id="PTHR21137:SF35">
    <property type="entry name" value="ODORANT RECEPTOR 19A-RELATED"/>
    <property type="match status" value="1"/>
</dbReference>
<sequence>MYNPPQGYPLIRAHFLARLCQCDEFSPPKHHQGYVNLTVKEKYVYLTLALLGDPLNIVYFLGCKIFHPNPAKIVLKTILSFYMAFSAVQTFYMISAPQEVDMVNYGALFLQMLWAMLGILVLLSKSDLIEDVMSSIDLWAIDSADEETETKILKESKFINMYVFLNTVVGLVWAITMTFPNHREVEHFFPVFLFQKWLPQHNHFLGYVFKITSFVTSFTMVAHGYQVIYATQHLKFQIYIFNKFVENICYGFIENEEKVVHDRTYQSEIEYRLKVLIKRHQDFFKWRNHTLSIMKHLIVPFSFGGCLIGMSVGFGFLQITKNSPLILFFRAAFFTILATSTFCSLIAAGQTLETESDNIYNRLMSTNWYQWKGNNRKILAVILCNSINPINLKFTDSFAINFRLGMAICKTVYTAVSVFYNVK</sequence>
<dbReference type="Pfam" id="PF02949">
    <property type="entry name" value="7tm_6"/>
    <property type="match status" value="1"/>
</dbReference>
<keyword evidence="6 10" id="KW-1133">Transmembrane helix</keyword>
<dbReference type="GO" id="GO:0005549">
    <property type="term" value="F:odorant binding"/>
    <property type="evidence" value="ECO:0007669"/>
    <property type="project" value="InterPro"/>
</dbReference>
<evidence type="ECO:0000256" key="9">
    <source>
        <dbReference type="ARBA" id="ARBA00023224"/>
    </source>
</evidence>
<dbReference type="Proteomes" id="UP001168821">
    <property type="component" value="Unassembled WGS sequence"/>
</dbReference>
<dbReference type="GO" id="GO:0005886">
    <property type="term" value="C:plasma membrane"/>
    <property type="evidence" value="ECO:0007669"/>
    <property type="project" value="UniProtKB-SubCell"/>
</dbReference>
<evidence type="ECO:0000256" key="5">
    <source>
        <dbReference type="ARBA" id="ARBA00022725"/>
    </source>
</evidence>